<evidence type="ECO:0000313" key="3">
    <source>
        <dbReference type="Proteomes" id="UP000315003"/>
    </source>
</evidence>
<evidence type="ECO:0000259" key="1">
    <source>
        <dbReference type="Pfam" id="PF08241"/>
    </source>
</evidence>
<evidence type="ECO:0000313" key="2">
    <source>
        <dbReference type="EMBL" id="QDT61118.1"/>
    </source>
</evidence>
<dbReference type="GO" id="GO:0008757">
    <property type="term" value="F:S-adenosylmethionine-dependent methyltransferase activity"/>
    <property type="evidence" value="ECO:0007669"/>
    <property type="project" value="InterPro"/>
</dbReference>
<dbReference type="InterPro" id="IPR029063">
    <property type="entry name" value="SAM-dependent_MTases_sf"/>
</dbReference>
<accession>A0A517SY91</accession>
<dbReference type="Gene3D" id="3.40.50.150">
    <property type="entry name" value="Vaccinia Virus protein VP39"/>
    <property type="match status" value="1"/>
</dbReference>
<dbReference type="EMBL" id="CP036272">
    <property type="protein sequence ID" value="QDT61118.1"/>
    <property type="molecule type" value="Genomic_DNA"/>
</dbReference>
<sequence>MKLSHFQTFAPVCPVCRTQRGSDNALVIANVFDGDDQVIQHGMLHCSEASCQHEYPIIDGIPIIVESLRTYLPQQLADLLYRTDLPADTLSLIGDCCGPGSEFDAKRQQLSTYCWDHYGDLLPVDLREPPHSAFVSQTDQECSGSMTRVLHAALDRCSETIASGADLGPGPLLDVGCSVGRAAFELAARYQQPVLGIDINLGMLRIAAKILRDGLVRYDRRRVGMVYDRIEHELKFSAAEFVDFWACDAQALPFAENSVAGICGMNILDSIHSPTQLLFEISRVLQPNSSVVLSCPYDWTPSATTVEQWIGGHSQRSVDGGAAEPMLRRLLSGTEPSIPLKLIDEQNLPWHLRLHSRSRVTYDCHVTLSQKLAERQPAPTVQ</sequence>
<dbReference type="AlphaFoldDB" id="A0A517SY91"/>
<dbReference type="InterPro" id="IPR013216">
    <property type="entry name" value="Methyltransf_11"/>
</dbReference>
<dbReference type="Pfam" id="PF08241">
    <property type="entry name" value="Methyltransf_11"/>
    <property type="match status" value="1"/>
</dbReference>
<proteinExistence type="predicted"/>
<gene>
    <name evidence="2" type="ORF">SV7mr_36490</name>
</gene>
<dbReference type="Proteomes" id="UP000315003">
    <property type="component" value="Chromosome"/>
</dbReference>
<reference evidence="2 3" key="1">
    <citation type="submission" date="2019-02" db="EMBL/GenBank/DDBJ databases">
        <title>Deep-cultivation of Planctomycetes and their phenomic and genomic characterization uncovers novel biology.</title>
        <authorList>
            <person name="Wiegand S."/>
            <person name="Jogler M."/>
            <person name="Boedeker C."/>
            <person name="Pinto D."/>
            <person name="Vollmers J."/>
            <person name="Rivas-Marin E."/>
            <person name="Kohn T."/>
            <person name="Peeters S.H."/>
            <person name="Heuer A."/>
            <person name="Rast P."/>
            <person name="Oberbeckmann S."/>
            <person name="Bunk B."/>
            <person name="Jeske O."/>
            <person name="Meyerdierks A."/>
            <person name="Storesund J.E."/>
            <person name="Kallscheuer N."/>
            <person name="Luecker S."/>
            <person name="Lage O.M."/>
            <person name="Pohl T."/>
            <person name="Merkel B.J."/>
            <person name="Hornburger P."/>
            <person name="Mueller R.-W."/>
            <person name="Bruemmer F."/>
            <person name="Labrenz M."/>
            <person name="Spormann A.M."/>
            <person name="Op den Camp H."/>
            <person name="Overmann J."/>
            <person name="Amann R."/>
            <person name="Jetten M.S.M."/>
            <person name="Mascher T."/>
            <person name="Medema M.H."/>
            <person name="Devos D.P."/>
            <person name="Kaster A.-K."/>
            <person name="Ovreas L."/>
            <person name="Rohde M."/>
            <person name="Galperin M.Y."/>
            <person name="Jogler C."/>
        </authorList>
    </citation>
    <scope>NUCLEOTIDE SEQUENCE [LARGE SCALE GENOMIC DNA]</scope>
    <source>
        <strain evidence="2 3">SV_7m_r</strain>
    </source>
</reference>
<dbReference type="SUPFAM" id="SSF158997">
    <property type="entry name" value="Trm112p-like"/>
    <property type="match status" value="1"/>
</dbReference>
<keyword evidence="3" id="KW-1185">Reference proteome</keyword>
<feature type="domain" description="Methyltransferase type 11" evidence="1">
    <location>
        <begin position="173"/>
        <end position="292"/>
    </location>
</feature>
<organism evidence="2 3">
    <name type="scientific">Stieleria bergensis</name>
    <dbReference type="NCBI Taxonomy" id="2528025"/>
    <lineage>
        <taxon>Bacteria</taxon>
        <taxon>Pseudomonadati</taxon>
        <taxon>Planctomycetota</taxon>
        <taxon>Planctomycetia</taxon>
        <taxon>Pirellulales</taxon>
        <taxon>Pirellulaceae</taxon>
        <taxon>Stieleria</taxon>
    </lineage>
</organism>
<dbReference type="CDD" id="cd02440">
    <property type="entry name" value="AdoMet_MTases"/>
    <property type="match status" value="1"/>
</dbReference>
<name>A0A517SY91_9BACT</name>
<dbReference type="SUPFAM" id="SSF53335">
    <property type="entry name" value="S-adenosyl-L-methionine-dependent methyltransferases"/>
    <property type="match status" value="1"/>
</dbReference>
<protein>
    <recommendedName>
        <fullName evidence="1">Methyltransferase type 11 domain-containing protein</fullName>
    </recommendedName>
</protein>
<dbReference type="OrthoDB" id="9768004at2"/>
<dbReference type="PANTHER" id="PTHR45445:SF2">
    <property type="entry name" value="METHYLTRANSFERASE TYPE 11 DOMAIN-CONTAINING PROTEIN"/>
    <property type="match status" value="1"/>
</dbReference>
<dbReference type="PANTHER" id="PTHR45445">
    <property type="match status" value="1"/>
</dbReference>